<dbReference type="AlphaFoldDB" id="A0A252F680"/>
<feature type="transmembrane region" description="Helical" evidence="1">
    <location>
        <begin position="49"/>
        <end position="67"/>
    </location>
</feature>
<evidence type="ECO:0000256" key="1">
    <source>
        <dbReference type="SAM" id="Phobius"/>
    </source>
</evidence>
<evidence type="ECO:0000313" key="3">
    <source>
        <dbReference type="Proteomes" id="UP000194903"/>
    </source>
</evidence>
<feature type="transmembrane region" description="Helical" evidence="1">
    <location>
        <begin position="102"/>
        <end position="127"/>
    </location>
</feature>
<protein>
    <recommendedName>
        <fullName evidence="4">TIGR04086 family membrane protein</fullName>
    </recommendedName>
</protein>
<accession>A0A252F680</accession>
<keyword evidence="1" id="KW-0472">Membrane</keyword>
<feature type="transmembrane region" description="Helical" evidence="1">
    <location>
        <begin position="12"/>
        <end position="37"/>
    </location>
</feature>
<reference evidence="2 3" key="1">
    <citation type="submission" date="2017-05" db="EMBL/GenBank/DDBJ databases">
        <title>Butyricicoccus porcorum sp. nov. a butyrate-producing bacterium from the swine intestinal tract.</title>
        <authorList>
            <person name="Trachsel J."/>
            <person name="Humphrey S."/>
            <person name="Allen H.K."/>
        </authorList>
    </citation>
    <scope>NUCLEOTIDE SEQUENCE [LARGE SCALE GENOMIC DNA]</scope>
    <source>
        <strain evidence="2">BB10</strain>
    </source>
</reference>
<feature type="transmembrane region" description="Helical" evidence="1">
    <location>
        <begin position="79"/>
        <end position="96"/>
    </location>
</feature>
<gene>
    <name evidence="2" type="ORF">CBW42_01450</name>
</gene>
<organism evidence="2 3">
    <name type="scientific">Butyricicoccus porcorum</name>
    <dbReference type="NCBI Taxonomy" id="1945634"/>
    <lineage>
        <taxon>Bacteria</taxon>
        <taxon>Bacillati</taxon>
        <taxon>Bacillota</taxon>
        <taxon>Clostridia</taxon>
        <taxon>Eubacteriales</taxon>
        <taxon>Butyricicoccaceae</taxon>
        <taxon>Butyricicoccus</taxon>
    </lineage>
</organism>
<dbReference type="RefSeq" id="WP_087017030.1">
    <property type="nucleotide sequence ID" value="NZ_CP178353.1"/>
</dbReference>
<dbReference type="Proteomes" id="UP000194903">
    <property type="component" value="Unassembled WGS sequence"/>
</dbReference>
<evidence type="ECO:0000313" key="2">
    <source>
        <dbReference type="EMBL" id="OUM21264.1"/>
    </source>
</evidence>
<evidence type="ECO:0008006" key="4">
    <source>
        <dbReference type="Google" id="ProtNLM"/>
    </source>
</evidence>
<name>A0A252F680_9FIRM</name>
<comment type="caution">
    <text evidence="2">The sequence shown here is derived from an EMBL/GenBank/DDBJ whole genome shotgun (WGS) entry which is preliminary data.</text>
</comment>
<sequence>MNRAESTDGRAAVYWAAPMLLGLLLVFGGTLGGAALLSTGTLGQQLAPLAAYVPLAAGSFAASFWGARRAPAHKLPMGLLIGVLLLGCLFLLGLTLRDAAFAAPAAGLTSGITLVASLPGAFAGAAAKKKKRRK</sequence>
<keyword evidence="1" id="KW-1133">Transmembrane helix</keyword>
<keyword evidence="1" id="KW-0812">Transmembrane</keyword>
<proteinExistence type="predicted"/>
<keyword evidence="3" id="KW-1185">Reference proteome</keyword>
<dbReference type="EMBL" id="NHOC01000002">
    <property type="protein sequence ID" value="OUM21264.1"/>
    <property type="molecule type" value="Genomic_DNA"/>
</dbReference>